<gene>
    <name evidence="2" type="ORF">ACFOZ0_30010</name>
</gene>
<dbReference type="InterPro" id="IPR027805">
    <property type="entry name" value="Transposase_HTH_dom"/>
</dbReference>
<dbReference type="EMBL" id="JBHRWR010000033">
    <property type="protein sequence ID" value="MFC3577434.1"/>
    <property type="molecule type" value="Genomic_DNA"/>
</dbReference>
<proteinExistence type="predicted"/>
<accession>A0ABV7SKA5</accession>
<comment type="caution">
    <text evidence="2">The sequence shown here is derived from an EMBL/GenBank/DDBJ whole genome shotgun (WGS) entry which is preliminary data.</text>
</comment>
<dbReference type="Proteomes" id="UP001595701">
    <property type="component" value="Unassembled WGS sequence"/>
</dbReference>
<sequence length="85" mass="9347">MRGHSPADRILVTVLYLRKLATMDLLGQLFGVTAMTISRAKQEVHPLVQVHGHHINASTARFRTPSDVATFLAPNPTQSKIKNAC</sequence>
<name>A0ABV7SKA5_9ACTN</name>
<feature type="domain" description="Transposase Helix-turn-helix" evidence="1">
    <location>
        <begin position="5"/>
        <end position="49"/>
    </location>
</feature>
<dbReference type="Pfam" id="PF13613">
    <property type="entry name" value="HTH_Tnp_4"/>
    <property type="match status" value="1"/>
</dbReference>
<evidence type="ECO:0000313" key="3">
    <source>
        <dbReference type="Proteomes" id="UP001595701"/>
    </source>
</evidence>
<keyword evidence="3" id="KW-1185">Reference proteome</keyword>
<organism evidence="2 3">
    <name type="scientific">Streptomyces yaanensis</name>
    <dbReference type="NCBI Taxonomy" id="1142239"/>
    <lineage>
        <taxon>Bacteria</taxon>
        <taxon>Bacillati</taxon>
        <taxon>Actinomycetota</taxon>
        <taxon>Actinomycetes</taxon>
        <taxon>Kitasatosporales</taxon>
        <taxon>Streptomycetaceae</taxon>
        <taxon>Streptomyces</taxon>
    </lineage>
</organism>
<evidence type="ECO:0000259" key="1">
    <source>
        <dbReference type="Pfam" id="PF13613"/>
    </source>
</evidence>
<protein>
    <submittedName>
        <fullName evidence="2">Transposase family protein</fullName>
    </submittedName>
</protein>
<reference evidence="3" key="1">
    <citation type="journal article" date="2019" name="Int. J. Syst. Evol. Microbiol.">
        <title>The Global Catalogue of Microorganisms (GCM) 10K type strain sequencing project: providing services to taxonomists for standard genome sequencing and annotation.</title>
        <authorList>
            <consortium name="The Broad Institute Genomics Platform"/>
            <consortium name="The Broad Institute Genome Sequencing Center for Infectious Disease"/>
            <person name="Wu L."/>
            <person name="Ma J."/>
        </authorList>
    </citation>
    <scope>NUCLEOTIDE SEQUENCE [LARGE SCALE GENOMIC DNA]</scope>
    <source>
        <strain evidence="3">CGMCC 4.7035</strain>
    </source>
</reference>
<dbReference type="RefSeq" id="WP_310773458.1">
    <property type="nucleotide sequence ID" value="NZ_JBHRWR010000033.1"/>
</dbReference>
<evidence type="ECO:0000313" key="2">
    <source>
        <dbReference type="EMBL" id="MFC3577434.1"/>
    </source>
</evidence>